<gene>
    <name evidence="2" type="ORF">SAMN05877753_11243</name>
</gene>
<protein>
    <submittedName>
        <fullName evidence="2">Uncharacterized protein DUF1801</fullName>
    </submittedName>
</protein>
<evidence type="ECO:0000313" key="2">
    <source>
        <dbReference type="EMBL" id="SNX75400.1"/>
    </source>
</evidence>
<accession>A0A285D6G1</accession>
<dbReference type="EMBL" id="OAOP01000012">
    <property type="protein sequence ID" value="SNX75400.1"/>
    <property type="molecule type" value="Genomic_DNA"/>
</dbReference>
<dbReference type="SUPFAM" id="SSF159888">
    <property type="entry name" value="YdhG-like"/>
    <property type="match status" value="1"/>
</dbReference>
<name>A0A285D6G1_9BACI</name>
<reference evidence="2 3" key="1">
    <citation type="submission" date="2017-08" db="EMBL/GenBank/DDBJ databases">
        <authorList>
            <person name="de Groot N.N."/>
        </authorList>
    </citation>
    <scope>NUCLEOTIDE SEQUENCE [LARGE SCALE GENOMIC DNA]</scope>
    <source>
        <strain evidence="2 3">JC228</strain>
    </source>
</reference>
<dbReference type="AlphaFoldDB" id="A0A285D6G1"/>
<evidence type="ECO:0000259" key="1">
    <source>
        <dbReference type="Pfam" id="PF08818"/>
    </source>
</evidence>
<dbReference type="Proteomes" id="UP000219546">
    <property type="component" value="Unassembled WGS sequence"/>
</dbReference>
<dbReference type="Gene3D" id="3.90.1150.200">
    <property type="match status" value="1"/>
</dbReference>
<dbReference type="Pfam" id="PF08818">
    <property type="entry name" value="DUF1801"/>
    <property type="match status" value="1"/>
</dbReference>
<proteinExistence type="predicted"/>
<evidence type="ECO:0000313" key="3">
    <source>
        <dbReference type="Proteomes" id="UP000219546"/>
    </source>
</evidence>
<organism evidence="2 3">
    <name type="scientific">Bacillus oleivorans</name>
    <dbReference type="NCBI Taxonomy" id="1448271"/>
    <lineage>
        <taxon>Bacteria</taxon>
        <taxon>Bacillati</taxon>
        <taxon>Bacillota</taxon>
        <taxon>Bacilli</taxon>
        <taxon>Bacillales</taxon>
        <taxon>Bacillaceae</taxon>
        <taxon>Bacillus</taxon>
    </lineage>
</organism>
<feature type="domain" description="YdhG-like" evidence="1">
    <location>
        <begin position="35"/>
        <end position="140"/>
    </location>
</feature>
<dbReference type="InterPro" id="IPR014922">
    <property type="entry name" value="YdhG-like"/>
</dbReference>
<keyword evidence="3" id="KW-1185">Reference proteome</keyword>
<sequence length="146" mass="16515">MPTNKKAGNQQLKSRKVSGSQQVTEFMENLDHPLKEEIDAVRKIILSTNGQITEQIKWNAPSFCFNNEDRITFNLHGKGMFKLIFHCGAKVKDRADKEPLFVDDTGILEWVSGDRAIVKITDNNDVKAKEAKLRDVVTKWLAITAS</sequence>
<dbReference type="RefSeq" id="WP_245856040.1">
    <property type="nucleotide sequence ID" value="NZ_JBEPMQ010000015.1"/>
</dbReference>